<evidence type="ECO:0000256" key="13">
    <source>
        <dbReference type="ARBA" id="ARBA00023316"/>
    </source>
</evidence>
<evidence type="ECO:0000259" key="16">
    <source>
        <dbReference type="Pfam" id="PF03717"/>
    </source>
</evidence>
<keyword evidence="14" id="KW-0479">Metal-binding</keyword>
<name>A0A5S9PVS2_9GAMM</name>
<accession>A0A5S9PVS2</accession>
<organism evidence="17 18">
    <name type="scientific">BD1-7 clade bacterium</name>
    <dbReference type="NCBI Taxonomy" id="2029982"/>
    <lineage>
        <taxon>Bacteria</taxon>
        <taxon>Pseudomonadati</taxon>
        <taxon>Pseudomonadota</taxon>
        <taxon>Gammaproteobacteria</taxon>
        <taxon>Cellvibrionales</taxon>
        <taxon>Spongiibacteraceae</taxon>
        <taxon>BD1-7 clade</taxon>
    </lineage>
</organism>
<feature type="binding site" evidence="14">
    <location>
        <position position="349"/>
    </location>
    <ligand>
        <name>Zn(2+)</name>
        <dbReference type="ChEBI" id="CHEBI:29105"/>
    </ligand>
</feature>
<keyword evidence="11 14" id="KW-1133">Transmembrane helix</keyword>
<dbReference type="InterPro" id="IPR001460">
    <property type="entry name" value="PCN-bd_Tpept"/>
</dbReference>
<comment type="subcellular location">
    <subcellularLocation>
        <location evidence="14">Cell inner membrane</location>
        <topology evidence="14">Single-pass membrane protein</topology>
    </subcellularLocation>
    <subcellularLocation>
        <location evidence="2">Cell membrane</location>
    </subcellularLocation>
    <subcellularLocation>
        <location evidence="1">Membrane</location>
        <topology evidence="1">Single-pass membrane protein</topology>
    </subcellularLocation>
</comment>
<dbReference type="InterPro" id="IPR036138">
    <property type="entry name" value="PBP_dimer_sf"/>
</dbReference>
<comment type="pathway">
    <text evidence="14">Cell wall biogenesis; peptidoglycan biosynthesis.</text>
</comment>
<evidence type="ECO:0000256" key="5">
    <source>
        <dbReference type="ARBA" id="ARBA00022645"/>
    </source>
</evidence>
<dbReference type="PANTHER" id="PTHR30627">
    <property type="entry name" value="PEPTIDOGLYCAN D,D-TRANSPEPTIDASE"/>
    <property type="match status" value="1"/>
</dbReference>
<keyword evidence="8 14" id="KW-0378">Hydrolase</keyword>
<keyword evidence="14" id="KW-0862">Zinc</keyword>
<sequence>MRYDALRDSAKEHRVIHLRIFVALFFVVALIAILVYRYHHLQINQHEIYHTKSQSNRVHLQRVPPSRGLIYDRNGRLLAENQPSFTMALVRDRINDTDAVFAELKRLALIDDDDIERFKKREERYRIFESVPLRFNLTDEQIATVAANRVRLEGVEVNADLVRYYPEGEFFVHMLGYVGRINERELKSLDVENYAGTNHIGKIGVEKFYEDVLHGTTGYENVETNAQGRVLRVLERVDPVPGKNIRLHLDLDLQKVAYKALGSFRGAIVAIDTHTGGVLAAVSTPSYNPNLFVNGISFKDYNALRDDLDLPLYNRVIQAQYPPGSTTKPVISFAGLETESVTINSRVKDPGWFQLPNDKRRYRDWKRQGHGDTVGFHEALEQSCDVYFYDLAFKLGIRNIYEYYDLFGLGKRTGIDVPNERKGINPSPDWKRGQGRGRWFTGDSLNLGIGQGFLLATPMQLAYMTSILANQGERITPRMVSHVENIPLPKEALPPIEASKPAHWNYVREGLESVIHGRKGTARRLRNNIDYRIAGKSGTAQVVGIAQGERYDAKALQERQRDHALFVAYAPARKPDIAVAVMVENGEGGSSVAGPMAKQVIDAWIKTLAREKQKKAQALEALKAEKEIDAVTSHYRYIPLETTRQNVQATEDQDRVNG</sequence>
<dbReference type="Pfam" id="PF00905">
    <property type="entry name" value="Transpeptidase"/>
    <property type="match status" value="1"/>
</dbReference>
<evidence type="ECO:0000256" key="8">
    <source>
        <dbReference type="ARBA" id="ARBA00022801"/>
    </source>
</evidence>
<keyword evidence="12 14" id="KW-0472">Membrane</keyword>
<dbReference type="SUPFAM" id="SSF56519">
    <property type="entry name" value="Penicillin binding protein dimerisation domain"/>
    <property type="match status" value="1"/>
</dbReference>
<comment type="catalytic activity">
    <reaction evidence="14">
        <text>Preferential cleavage: (Ac)2-L-Lys-D-Ala-|-D-Ala. Also transpeptidation of peptidyl-alanyl moieties that are N-acyl substituents of D-alanine.</text>
        <dbReference type="EC" id="3.4.16.4"/>
    </reaction>
</comment>
<feature type="domain" description="Penicillin-binding protein transpeptidase" evidence="15">
    <location>
        <begin position="266"/>
        <end position="601"/>
    </location>
</feature>
<keyword evidence="7 14" id="KW-0812">Transmembrane</keyword>
<keyword evidence="13 14" id="KW-0961">Cell wall biogenesis/degradation</keyword>
<evidence type="ECO:0000256" key="12">
    <source>
        <dbReference type="ARBA" id="ARBA00023136"/>
    </source>
</evidence>
<keyword evidence="5 14" id="KW-0121">Carboxypeptidase</keyword>
<dbReference type="AlphaFoldDB" id="A0A5S9PVS2"/>
<evidence type="ECO:0000256" key="6">
    <source>
        <dbReference type="ARBA" id="ARBA00022670"/>
    </source>
</evidence>
<dbReference type="OrthoDB" id="9766847at2"/>
<dbReference type="GO" id="GO:0071972">
    <property type="term" value="F:peptidoglycan L,D-transpeptidase activity"/>
    <property type="evidence" value="ECO:0007669"/>
    <property type="project" value="TreeGrafter"/>
</dbReference>
<evidence type="ECO:0000313" key="17">
    <source>
        <dbReference type="EMBL" id="CAA0108731.1"/>
    </source>
</evidence>
<dbReference type="GO" id="GO:0005886">
    <property type="term" value="C:plasma membrane"/>
    <property type="evidence" value="ECO:0007669"/>
    <property type="project" value="UniProtKB-SubCell"/>
</dbReference>
<dbReference type="PANTHER" id="PTHR30627:SF2">
    <property type="entry name" value="PEPTIDOGLYCAN D,D-TRANSPEPTIDASE MRDA"/>
    <property type="match status" value="1"/>
</dbReference>
<dbReference type="GO" id="GO:0008360">
    <property type="term" value="P:regulation of cell shape"/>
    <property type="evidence" value="ECO:0007669"/>
    <property type="project" value="UniProtKB-KW"/>
</dbReference>
<dbReference type="NCBIfam" id="TIGR03423">
    <property type="entry name" value="pbp2_mrdA"/>
    <property type="match status" value="1"/>
</dbReference>
<dbReference type="InterPro" id="IPR005311">
    <property type="entry name" value="PBP_dimer"/>
</dbReference>
<evidence type="ECO:0000256" key="14">
    <source>
        <dbReference type="HAMAP-Rule" id="MF_02081"/>
    </source>
</evidence>
<gene>
    <name evidence="14 17" type="primary">mrdA</name>
    <name evidence="17" type="ORF">DPBNPPHM_04132</name>
</gene>
<evidence type="ECO:0000259" key="15">
    <source>
        <dbReference type="Pfam" id="PF00905"/>
    </source>
</evidence>
<proteinExistence type="inferred from homology"/>
<evidence type="ECO:0000256" key="2">
    <source>
        <dbReference type="ARBA" id="ARBA00004236"/>
    </source>
</evidence>
<keyword evidence="6 14" id="KW-0645">Protease</keyword>
<dbReference type="HAMAP" id="MF_02081">
    <property type="entry name" value="MrdA_transpept"/>
    <property type="match status" value="1"/>
</dbReference>
<dbReference type="UniPathway" id="UPA00219"/>
<comment type="cofactor">
    <cofactor evidence="14">
        <name>Zn(2+)</name>
        <dbReference type="ChEBI" id="CHEBI:29105"/>
    </cofactor>
    <text evidence="14">Binds one Zn(2+) ion per subunit.</text>
</comment>
<dbReference type="GO" id="GO:0009002">
    <property type="term" value="F:serine-type D-Ala-D-Ala carboxypeptidase activity"/>
    <property type="evidence" value="ECO:0007669"/>
    <property type="project" value="UniProtKB-UniRule"/>
</dbReference>
<keyword evidence="4 14" id="KW-0997">Cell inner membrane</keyword>
<feature type="binding site" evidence="14">
    <location>
        <position position="370"/>
    </location>
    <ligand>
        <name>Zn(2+)</name>
        <dbReference type="ChEBI" id="CHEBI:29105"/>
    </ligand>
</feature>
<keyword evidence="9 14" id="KW-0133">Cell shape</keyword>
<comment type="function">
    <text evidence="14">Catalyzes cross-linking of the peptidoglycan cell wall.</text>
</comment>
<evidence type="ECO:0000256" key="4">
    <source>
        <dbReference type="ARBA" id="ARBA00022519"/>
    </source>
</evidence>
<dbReference type="Pfam" id="PF03717">
    <property type="entry name" value="PBP_dimer"/>
    <property type="match status" value="1"/>
</dbReference>
<feature type="transmembrane region" description="Helical" evidence="14">
    <location>
        <begin position="20"/>
        <end position="38"/>
    </location>
</feature>
<dbReference type="InterPro" id="IPR017790">
    <property type="entry name" value="Penicillin-binding_protein_2"/>
</dbReference>
<dbReference type="GO" id="GO:0071555">
    <property type="term" value="P:cell wall organization"/>
    <property type="evidence" value="ECO:0007669"/>
    <property type="project" value="UniProtKB-KW"/>
</dbReference>
<dbReference type="EC" id="3.4.16.4" evidence="14"/>
<dbReference type="GO" id="GO:0008270">
    <property type="term" value="F:zinc ion binding"/>
    <property type="evidence" value="ECO:0007669"/>
    <property type="project" value="UniProtKB-UniRule"/>
</dbReference>
<dbReference type="Gene3D" id="3.90.1310.10">
    <property type="entry name" value="Penicillin-binding protein 2a (Domain 2)"/>
    <property type="match status" value="1"/>
</dbReference>
<evidence type="ECO:0000256" key="1">
    <source>
        <dbReference type="ARBA" id="ARBA00004167"/>
    </source>
</evidence>
<dbReference type="GO" id="GO:0006508">
    <property type="term" value="P:proteolysis"/>
    <property type="evidence" value="ECO:0007669"/>
    <property type="project" value="UniProtKB-KW"/>
</dbReference>
<feature type="binding site" evidence="14">
    <location>
        <position position="384"/>
    </location>
    <ligand>
        <name>Zn(2+)</name>
        <dbReference type="ChEBI" id="CHEBI:29105"/>
    </ligand>
</feature>
<dbReference type="InterPro" id="IPR012338">
    <property type="entry name" value="Beta-lactam/transpept-like"/>
</dbReference>
<protein>
    <recommendedName>
        <fullName evidence="14">Peptidoglycan D,D-transpeptidase MrdA</fullName>
        <ecNumber evidence="14">3.4.16.4</ecNumber>
    </recommendedName>
    <alternativeName>
        <fullName evidence="14">Penicillin-binding protein 2</fullName>
        <shortName evidence="14">PBP-2</shortName>
    </alternativeName>
</protein>
<dbReference type="GO" id="GO:0008658">
    <property type="term" value="F:penicillin binding"/>
    <property type="evidence" value="ECO:0007669"/>
    <property type="project" value="UniProtKB-UniRule"/>
</dbReference>
<evidence type="ECO:0000256" key="3">
    <source>
        <dbReference type="ARBA" id="ARBA00022475"/>
    </source>
</evidence>
<dbReference type="Proteomes" id="UP000434580">
    <property type="component" value="Unassembled WGS sequence"/>
</dbReference>
<comment type="similarity">
    <text evidence="14">Belongs to the transpeptidase family. MrdA subfamily.</text>
</comment>
<feature type="binding site" evidence="14">
    <location>
        <position position="364"/>
    </location>
    <ligand>
        <name>Zn(2+)</name>
        <dbReference type="ChEBI" id="CHEBI:29105"/>
    </ligand>
</feature>
<dbReference type="SUPFAM" id="SSF56601">
    <property type="entry name" value="beta-lactamase/transpeptidase-like"/>
    <property type="match status" value="1"/>
</dbReference>
<dbReference type="Gene3D" id="3.30.1390.30">
    <property type="entry name" value="Penicillin-binding protein 2a, domain 3"/>
    <property type="match status" value="1"/>
</dbReference>
<evidence type="ECO:0000256" key="7">
    <source>
        <dbReference type="ARBA" id="ARBA00022692"/>
    </source>
</evidence>
<evidence type="ECO:0000256" key="9">
    <source>
        <dbReference type="ARBA" id="ARBA00022960"/>
    </source>
</evidence>
<evidence type="ECO:0000256" key="10">
    <source>
        <dbReference type="ARBA" id="ARBA00022984"/>
    </source>
</evidence>
<keyword evidence="10 14" id="KW-0573">Peptidoglycan synthesis</keyword>
<reference evidence="17 18" key="1">
    <citation type="submission" date="2019-11" db="EMBL/GenBank/DDBJ databases">
        <authorList>
            <person name="Holert J."/>
        </authorList>
    </citation>
    <scope>NUCLEOTIDE SEQUENCE [LARGE SCALE GENOMIC DNA]</scope>
    <source>
        <strain evidence="17">BC5_2</strain>
    </source>
</reference>
<dbReference type="Gene3D" id="3.40.710.10">
    <property type="entry name" value="DD-peptidase/beta-lactamase superfamily"/>
    <property type="match status" value="1"/>
</dbReference>
<evidence type="ECO:0000256" key="11">
    <source>
        <dbReference type="ARBA" id="ARBA00022989"/>
    </source>
</evidence>
<dbReference type="EMBL" id="CACSII010000014">
    <property type="protein sequence ID" value="CAA0108731.1"/>
    <property type="molecule type" value="Genomic_DNA"/>
</dbReference>
<feature type="active site" description="Acyl-ester intermediate" evidence="14">
    <location>
        <position position="325"/>
    </location>
</feature>
<dbReference type="GO" id="GO:0009252">
    <property type="term" value="P:peptidoglycan biosynthetic process"/>
    <property type="evidence" value="ECO:0007669"/>
    <property type="project" value="UniProtKB-UniRule"/>
</dbReference>
<evidence type="ECO:0000313" key="18">
    <source>
        <dbReference type="Proteomes" id="UP000434580"/>
    </source>
</evidence>
<feature type="domain" description="Penicillin-binding protein dimerisation" evidence="16">
    <location>
        <begin position="63"/>
        <end position="234"/>
    </location>
</feature>
<dbReference type="InterPro" id="IPR050515">
    <property type="entry name" value="Beta-lactam/transpept"/>
</dbReference>
<keyword evidence="3 14" id="KW-1003">Cell membrane</keyword>